<keyword evidence="2 8" id="KW-0813">Transport</keyword>
<dbReference type="InterPro" id="IPR037066">
    <property type="entry name" value="Plug_dom_sf"/>
</dbReference>
<reference evidence="11 12" key="1">
    <citation type="journal article" date="2007" name="Int. J. Syst. Evol. Microbiol.">
        <title>Marixanthomonas ophiurae gen. nov., sp. nov., a marine bacterium of the family Flavobacteriaceae isolated from a deep-sea brittle star.</title>
        <authorList>
            <person name="Romanenko L.A."/>
            <person name="Uchino M."/>
            <person name="Frolova G.M."/>
            <person name="Mikhailov V.V."/>
        </authorList>
    </citation>
    <scope>NUCLEOTIDE SEQUENCE [LARGE SCALE GENOMIC DNA]</scope>
    <source>
        <strain evidence="11 12">KMM 3046</strain>
    </source>
</reference>
<evidence type="ECO:0000256" key="9">
    <source>
        <dbReference type="SAM" id="SignalP"/>
    </source>
</evidence>
<dbReference type="OrthoDB" id="9764669at2"/>
<evidence type="ECO:0000313" key="12">
    <source>
        <dbReference type="Proteomes" id="UP000261082"/>
    </source>
</evidence>
<accession>A0A3E1QDY6</accession>
<comment type="subcellular location">
    <subcellularLocation>
        <location evidence="1 8">Cell outer membrane</location>
        <topology evidence="1 8">Multi-pass membrane protein</topology>
    </subcellularLocation>
</comment>
<dbReference type="InterPro" id="IPR039426">
    <property type="entry name" value="TonB-dep_rcpt-like"/>
</dbReference>
<dbReference type="AlphaFoldDB" id="A0A3E1QDY6"/>
<evidence type="ECO:0000256" key="5">
    <source>
        <dbReference type="ARBA" id="ARBA00022729"/>
    </source>
</evidence>
<dbReference type="EMBL" id="QVID01000001">
    <property type="protein sequence ID" value="RFN60353.1"/>
    <property type="molecule type" value="Genomic_DNA"/>
</dbReference>
<dbReference type="PANTHER" id="PTHR30069">
    <property type="entry name" value="TONB-DEPENDENT OUTER MEMBRANE RECEPTOR"/>
    <property type="match status" value="1"/>
</dbReference>
<sequence length="710" mass="79907">MKFTFLSISFLFCSVVSFAQNSTVTDSTDVEKLEEVVVTGQINPQSVNKSVVEVKVISRKDIERQAGNTLADVLNNTLNLNITPNTSTGKSGVSLFGLDSQYFKVLLDNIPMINEEGVGNNMDLTLINLDDVERIEYVEGAMGVQYGSNAISGIINIITKKSSKNKLDITAYVQEETIGDEYEWFDKGRHIQSIKVGGNISEKLYANATYTRNDFGGFWNDKKGENYELNDGLRGHEWLPKLQQNSKALLSYEAEGFNIFYRFEYLHEDIYKYNETVDPNENASTGTTNPSALDEQYTNNRLYHHLNSSGKLFKKVNYNVSLSYQEQTKDLERYTYRIRSGAKENVEEGEYQSRSAIFSRGTFSNLLNSEWLSVQAGYELTLEEGSGSSVAIVIDPEEGAVSQSLNNYDVFAASEMQLTERFSLRPGVRVSFSNLFDTQYIGSLSAKQTLGDDWELRAIVGSANRTPNYNELYTYFVDVNHNVQGNGALTPENGVSTFLHIKKRSSLADGALRLKNKISFNYLNVDDRIELIVVNQSPLAYQYNNIDSYKAMGVFSENELYYQNIKAQLGASVQGISKVLDSRTNSNDDFLYNFQLNANVAYTVPKWDTTFSLFYKHIGEQQQFVEKTNAEGNQEFFTGKTEAYSWLDTTINKSFFDGAFITTLGARNIFDVTAVNTTAFEGGTHNGPPTQIPLGYGRSYFLKLTYHLTL</sequence>
<keyword evidence="3 8" id="KW-1134">Transmembrane beta strand</keyword>
<dbReference type="RefSeq" id="WP_117159412.1">
    <property type="nucleotide sequence ID" value="NZ_QVID01000001.1"/>
</dbReference>
<keyword evidence="11" id="KW-0675">Receptor</keyword>
<dbReference type="GO" id="GO:0044718">
    <property type="term" value="P:siderophore transmembrane transport"/>
    <property type="evidence" value="ECO:0007669"/>
    <property type="project" value="TreeGrafter"/>
</dbReference>
<protein>
    <submittedName>
        <fullName evidence="11">TonB-dependent receptor</fullName>
    </submittedName>
</protein>
<evidence type="ECO:0000256" key="3">
    <source>
        <dbReference type="ARBA" id="ARBA00022452"/>
    </source>
</evidence>
<organism evidence="11 12">
    <name type="scientific">Marixanthomonas ophiurae</name>
    <dbReference type="NCBI Taxonomy" id="387659"/>
    <lineage>
        <taxon>Bacteria</taxon>
        <taxon>Pseudomonadati</taxon>
        <taxon>Bacteroidota</taxon>
        <taxon>Flavobacteriia</taxon>
        <taxon>Flavobacteriales</taxon>
        <taxon>Flavobacteriaceae</taxon>
        <taxon>Marixanthomonas</taxon>
    </lineage>
</organism>
<dbReference type="Pfam" id="PF07715">
    <property type="entry name" value="Plug"/>
    <property type="match status" value="1"/>
</dbReference>
<dbReference type="InterPro" id="IPR012910">
    <property type="entry name" value="Plug_dom"/>
</dbReference>
<dbReference type="PROSITE" id="PS52016">
    <property type="entry name" value="TONB_DEPENDENT_REC_3"/>
    <property type="match status" value="1"/>
</dbReference>
<dbReference type="Gene3D" id="2.40.170.20">
    <property type="entry name" value="TonB-dependent receptor, beta-barrel domain"/>
    <property type="match status" value="1"/>
</dbReference>
<evidence type="ECO:0000313" key="11">
    <source>
        <dbReference type="EMBL" id="RFN60353.1"/>
    </source>
</evidence>
<dbReference type="PANTHER" id="PTHR30069:SF29">
    <property type="entry name" value="HEMOGLOBIN AND HEMOGLOBIN-HAPTOGLOBIN-BINDING PROTEIN 1-RELATED"/>
    <property type="match status" value="1"/>
</dbReference>
<keyword evidence="4 8" id="KW-0812">Transmembrane</keyword>
<dbReference type="Proteomes" id="UP000261082">
    <property type="component" value="Unassembled WGS sequence"/>
</dbReference>
<name>A0A3E1QDY6_9FLAO</name>
<keyword evidence="12" id="KW-1185">Reference proteome</keyword>
<evidence type="ECO:0000256" key="4">
    <source>
        <dbReference type="ARBA" id="ARBA00022692"/>
    </source>
</evidence>
<comment type="caution">
    <text evidence="11">The sequence shown here is derived from an EMBL/GenBank/DDBJ whole genome shotgun (WGS) entry which is preliminary data.</text>
</comment>
<evidence type="ECO:0000256" key="8">
    <source>
        <dbReference type="PROSITE-ProRule" id="PRU01360"/>
    </source>
</evidence>
<comment type="similarity">
    <text evidence="8">Belongs to the TonB-dependent receptor family.</text>
</comment>
<dbReference type="SUPFAM" id="SSF56935">
    <property type="entry name" value="Porins"/>
    <property type="match status" value="1"/>
</dbReference>
<feature type="signal peptide" evidence="9">
    <location>
        <begin position="1"/>
        <end position="19"/>
    </location>
</feature>
<evidence type="ECO:0000256" key="2">
    <source>
        <dbReference type="ARBA" id="ARBA00022448"/>
    </source>
</evidence>
<evidence type="ECO:0000256" key="1">
    <source>
        <dbReference type="ARBA" id="ARBA00004571"/>
    </source>
</evidence>
<evidence type="ECO:0000256" key="6">
    <source>
        <dbReference type="ARBA" id="ARBA00023136"/>
    </source>
</evidence>
<dbReference type="GO" id="GO:0009279">
    <property type="term" value="C:cell outer membrane"/>
    <property type="evidence" value="ECO:0007669"/>
    <property type="project" value="UniProtKB-SubCell"/>
</dbReference>
<gene>
    <name evidence="11" type="ORF">DZ858_10035</name>
</gene>
<dbReference type="GO" id="GO:0015344">
    <property type="term" value="F:siderophore uptake transmembrane transporter activity"/>
    <property type="evidence" value="ECO:0007669"/>
    <property type="project" value="TreeGrafter"/>
</dbReference>
<proteinExistence type="inferred from homology"/>
<keyword evidence="6 8" id="KW-0472">Membrane</keyword>
<feature type="domain" description="TonB-dependent receptor plug" evidence="10">
    <location>
        <begin position="49"/>
        <end position="154"/>
    </location>
</feature>
<evidence type="ECO:0000259" key="10">
    <source>
        <dbReference type="Pfam" id="PF07715"/>
    </source>
</evidence>
<evidence type="ECO:0000256" key="7">
    <source>
        <dbReference type="ARBA" id="ARBA00023237"/>
    </source>
</evidence>
<feature type="chain" id="PRO_5017812180" evidence="9">
    <location>
        <begin position="20"/>
        <end position="710"/>
    </location>
</feature>
<dbReference type="Gene3D" id="2.170.130.10">
    <property type="entry name" value="TonB-dependent receptor, plug domain"/>
    <property type="match status" value="1"/>
</dbReference>
<keyword evidence="5 9" id="KW-0732">Signal</keyword>
<dbReference type="InterPro" id="IPR036942">
    <property type="entry name" value="Beta-barrel_TonB_sf"/>
</dbReference>
<keyword evidence="7 8" id="KW-0998">Cell outer membrane</keyword>